<dbReference type="CDD" id="cd00845">
    <property type="entry name" value="MPP_UshA_N_like"/>
    <property type="match status" value="1"/>
</dbReference>
<dbReference type="Pfam" id="PF00149">
    <property type="entry name" value="Metallophos"/>
    <property type="match status" value="2"/>
</dbReference>
<dbReference type="Proteomes" id="UP001519308">
    <property type="component" value="Unassembled WGS sequence"/>
</dbReference>
<dbReference type="InterPro" id="IPR029052">
    <property type="entry name" value="Metallo-depent_PP-like"/>
</dbReference>
<organism evidence="6 7">
    <name type="scientific">Clostridium punense</name>
    <dbReference type="NCBI Taxonomy" id="1054297"/>
    <lineage>
        <taxon>Bacteria</taxon>
        <taxon>Bacillati</taxon>
        <taxon>Bacillota</taxon>
        <taxon>Clostridia</taxon>
        <taxon>Eubacteriales</taxon>
        <taxon>Clostridiaceae</taxon>
        <taxon>Clostridium</taxon>
    </lineage>
</organism>
<dbReference type="PANTHER" id="PTHR11575">
    <property type="entry name" value="5'-NUCLEOTIDASE-RELATED"/>
    <property type="match status" value="1"/>
</dbReference>
<feature type="domain" description="5'-Nucleotidase C-terminal" evidence="5">
    <location>
        <begin position="908"/>
        <end position="1052"/>
    </location>
</feature>
<dbReference type="Pfam" id="PF02872">
    <property type="entry name" value="5_nucleotid_C"/>
    <property type="match status" value="2"/>
</dbReference>
<evidence type="ECO:0000313" key="6">
    <source>
        <dbReference type="EMBL" id="MBP2020652.1"/>
    </source>
</evidence>
<dbReference type="SUPFAM" id="SSF55816">
    <property type="entry name" value="5'-nucleotidase (syn. UDP-sugar hydrolase), C-terminal domain"/>
    <property type="match status" value="2"/>
</dbReference>
<dbReference type="RefSeq" id="WP_021283592.1">
    <property type="nucleotide sequence ID" value="NZ_JAGGLL010000002.1"/>
</dbReference>
<evidence type="ECO:0000256" key="2">
    <source>
        <dbReference type="SAM" id="MobiDB-lite"/>
    </source>
</evidence>
<dbReference type="InterPro" id="IPR006179">
    <property type="entry name" value="5_nucleotidase/apyrase"/>
</dbReference>
<proteinExistence type="predicted"/>
<dbReference type="InterPro" id="IPR004843">
    <property type="entry name" value="Calcineurin-like_PHP"/>
</dbReference>
<dbReference type="PANTHER" id="PTHR11575:SF24">
    <property type="entry name" value="5'-NUCLEOTIDASE"/>
    <property type="match status" value="1"/>
</dbReference>
<sequence>MKLFKSKRYGSLLLAFALVFQFISPVNLITAFAETQETKIQVLATSDLHGRFYPWEYASDAAISSGSMTKIATLVKQLREQNPNTILMDNGDTIQDNSSYLFLKDEVHPMMLGMNEMGYDTFTLGNHEFNYGIPTLENVVKGLTNTAVLCGNVYKPNGERLGQPYKIVEKNGIRIAIIGMVTPHITKWDGPNLKGYNVTNPVEETKAVIKELKDGNKADVFIASMHMGIESEYGNGDSAREMAEANPELSLIIAGHAHSQIVGEKVNNAYITEPGKSGEQLSVAELTVKEDGGKYTVTTATSKLLNTKGVADDEALKAKLQPYHDRALADARQVIGKLEGGELAPKQEFKGITQAQIQDSAVVDLILDTQMYYAKNIPTGAHHVSGAALFDSNANIVPGEIKKADTSKVYKYDNWLMTLKVNGAQLKKYMEWSAGYYNTFKPGDLTISFNKDVRMYNYDMFGGVKYEVNISKEPGARIEKLTYMDGNAVKDTDEIYLTVNNYRANTQLLNEASGLFKGEGVPVVYDSSAEPISAVRDFVREYIVNVKGGTITPTVDNNWKVTGTNFDANKRAIAAKLVNEGKITLPKSEDGRTPNVRSLTWADIEAIGAKTVNLLTFNDFHGTVDSKLSSKNPGIAKFAAAIKKYTTQENDNNGYAVLSGGDSYQGSAMSNLTYGSVITEMLKELNVQASALGNHEFDWGIDKIEKWAKDGGFDFLASNIYNKKTGKPVEFAKPYKVITEAGKKIGLVGIATPETAFKTLPANVENLEFRDPVAATNEWAAYLRETEKVDAVVVLSHLGTFQDKVTKEITGEGADLAKNAKGIDAVITAHSHQVVNGIVNGIPVIQAGNNGRAIGKISLSFVDGKVYAVSSLEDLASKVKDLPEDPAVKAIYDKYNNQLSPILDEVVTTLENDLDHDKTAGLTTLGQFNTKLMMDITGAQIGLTNGGGIRAPLAKGELTVGDMYTVFPFDNTLVTLELTGADLKKNIEYGIDPNNGVGWIQFYGIKVFYDETKPVGEKITSMRLMDGTKIEADKYYTVVTNDFMATNGDGYNFSGAKNLTDTSIVLRDAMIKELKKSKSVAFEKQDLLVKGEDTTVDQGNAGNGGDNNGKDNTGTIPQAGSVVGTTEVITIGFLAAIMGAALYFTSRKKEENVA</sequence>
<feature type="region of interest" description="Disordered" evidence="2">
    <location>
        <begin position="1093"/>
        <end position="1118"/>
    </location>
</feature>
<dbReference type="Gene3D" id="3.90.780.10">
    <property type="entry name" value="5'-Nucleotidase, C-terminal domain"/>
    <property type="match status" value="2"/>
</dbReference>
<dbReference type="InterPro" id="IPR036907">
    <property type="entry name" value="5'-Nucleotdase_C_sf"/>
</dbReference>
<accession>A0ABS4JYP6</accession>
<keyword evidence="7" id="KW-1185">Reference proteome</keyword>
<dbReference type="PROSITE" id="PS00786">
    <property type="entry name" value="5_NUCLEOTIDASE_2"/>
    <property type="match status" value="1"/>
</dbReference>
<dbReference type="InterPro" id="IPR006146">
    <property type="entry name" value="5'-Nucleotdase_CS"/>
</dbReference>
<dbReference type="Gene3D" id="3.60.21.10">
    <property type="match status" value="2"/>
</dbReference>
<dbReference type="PROSITE" id="PS00785">
    <property type="entry name" value="5_NUCLEOTIDASE_1"/>
    <property type="match status" value="1"/>
</dbReference>
<feature type="domain" description="Calcineurin-like phosphoesterase" evidence="4">
    <location>
        <begin position="41"/>
        <end position="259"/>
    </location>
</feature>
<evidence type="ECO:0000256" key="3">
    <source>
        <dbReference type="SAM" id="Phobius"/>
    </source>
</evidence>
<name>A0ABS4JYP6_9CLOT</name>
<reference evidence="6 7" key="1">
    <citation type="submission" date="2021-03" db="EMBL/GenBank/DDBJ databases">
        <title>Genomic Encyclopedia of Type Strains, Phase IV (KMG-IV): sequencing the most valuable type-strain genomes for metagenomic binning, comparative biology and taxonomic classification.</title>
        <authorList>
            <person name="Goeker M."/>
        </authorList>
    </citation>
    <scope>NUCLEOTIDE SEQUENCE [LARGE SCALE GENOMIC DNA]</scope>
    <source>
        <strain evidence="6 7">DSM 28650</strain>
    </source>
</reference>
<dbReference type="EMBL" id="JAGGLL010000002">
    <property type="protein sequence ID" value="MBP2020652.1"/>
    <property type="molecule type" value="Genomic_DNA"/>
</dbReference>
<feature type="domain" description="Calcineurin-like phosphoesterase" evidence="4">
    <location>
        <begin position="615"/>
        <end position="833"/>
    </location>
</feature>
<evidence type="ECO:0000256" key="1">
    <source>
        <dbReference type="ARBA" id="ARBA00022729"/>
    </source>
</evidence>
<protein>
    <submittedName>
        <fullName evidence="6">2',3'-cyclic-nucleotide 2'-phosphodiesterase (5'-nucleotidase family)</fullName>
    </submittedName>
</protein>
<gene>
    <name evidence="6" type="ORF">J2Z44_000436</name>
</gene>
<keyword evidence="3" id="KW-0812">Transmembrane</keyword>
<evidence type="ECO:0000259" key="4">
    <source>
        <dbReference type="Pfam" id="PF00149"/>
    </source>
</evidence>
<comment type="caution">
    <text evidence="6">The sequence shown here is derived from an EMBL/GenBank/DDBJ whole genome shotgun (WGS) entry which is preliminary data.</text>
</comment>
<feature type="transmembrane region" description="Helical" evidence="3">
    <location>
        <begin position="1128"/>
        <end position="1145"/>
    </location>
</feature>
<keyword evidence="3" id="KW-1133">Transmembrane helix</keyword>
<evidence type="ECO:0000259" key="5">
    <source>
        <dbReference type="Pfam" id="PF02872"/>
    </source>
</evidence>
<dbReference type="SUPFAM" id="SSF56300">
    <property type="entry name" value="Metallo-dependent phosphatases"/>
    <property type="match status" value="2"/>
</dbReference>
<evidence type="ECO:0000313" key="7">
    <source>
        <dbReference type="Proteomes" id="UP001519308"/>
    </source>
</evidence>
<dbReference type="InterPro" id="IPR008334">
    <property type="entry name" value="5'-Nucleotdase_C"/>
</dbReference>
<keyword evidence="3" id="KW-0472">Membrane</keyword>
<keyword evidence="1" id="KW-0732">Signal</keyword>
<feature type="domain" description="5'-Nucleotidase C-terminal" evidence="5">
    <location>
        <begin position="351"/>
        <end position="505"/>
    </location>
</feature>
<dbReference type="PRINTS" id="PR01607">
    <property type="entry name" value="APYRASEFAMLY"/>
</dbReference>